<dbReference type="AlphaFoldDB" id="A0A0F9FX77"/>
<name>A0A0F9FX77_9ZZZZ</name>
<protein>
    <submittedName>
        <fullName evidence="1">Uncharacterized protein</fullName>
    </submittedName>
</protein>
<organism evidence="1">
    <name type="scientific">marine sediment metagenome</name>
    <dbReference type="NCBI Taxonomy" id="412755"/>
    <lineage>
        <taxon>unclassified sequences</taxon>
        <taxon>metagenomes</taxon>
        <taxon>ecological metagenomes</taxon>
    </lineage>
</organism>
<evidence type="ECO:0000313" key="1">
    <source>
        <dbReference type="EMBL" id="KKL61970.1"/>
    </source>
</evidence>
<comment type="caution">
    <text evidence="1">The sequence shown here is derived from an EMBL/GenBank/DDBJ whole genome shotgun (WGS) entry which is preliminary data.</text>
</comment>
<gene>
    <name evidence="1" type="ORF">LCGC14_2189900</name>
</gene>
<proteinExistence type="predicted"/>
<dbReference type="EMBL" id="LAZR01028642">
    <property type="protein sequence ID" value="KKL61970.1"/>
    <property type="molecule type" value="Genomic_DNA"/>
</dbReference>
<sequence>MAFALTAGLTKGAVHDALNAVKGGAVETLRLINYTDLKPSGTVTFHATDTNTITDLVLIGGSKQAWKFEGFNRSLKPKYELVRGAFNVGYIHTIDFVVFEVSYDVKMELTKMAYSKVIAVVENIDKNVDLENPYEVYGLDAGLQVVTNVRDLNDGDSNGAFVISLATDPDGAKEGNMPYSWFDVDIAGTILNVEVLDTPTV</sequence>
<accession>A0A0F9FX77</accession>
<reference evidence="1" key="1">
    <citation type="journal article" date="2015" name="Nature">
        <title>Complex archaea that bridge the gap between prokaryotes and eukaryotes.</title>
        <authorList>
            <person name="Spang A."/>
            <person name="Saw J.H."/>
            <person name="Jorgensen S.L."/>
            <person name="Zaremba-Niedzwiedzka K."/>
            <person name="Martijn J."/>
            <person name="Lind A.E."/>
            <person name="van Eijk R."/>
            <person name="Schleper C."/>
            <person name="Guy L."/>
            <person name="Ettema T.J."/>
        </authorList>
    </citation>
    <scope>NUCLEOTIDE SEQUENCE</scope>
</reference>